<feature type="domain" description="GCVT N-terminal" evidence="2">
    <location>
        <begin position="4"/>
        <end position="255"/>
    </location>
</feature>
<dbReference type="Proteomes" id="UP000004263">
    <property type="component" value="Unassembled WGS sequence"/>
</dbReference>
<feature type="domain" description="Aminomethyltransferase C-terminal" evidence="3">
    <location>
        <begin position="274"/>
        <end position="356"/>
    </location>
</feature>
<dbReference type="PANTHER" id="PTHR43757">
    <property type="entry name" value="AMINOMETHYLTRANSFERASE"/>
    <property type="match status" value="1"/>
</dbReference>
<dbReference type="PANTHER" id="PTHR43757:SF2">
    <property type="entry name" value="AMINOMETHYLTRANSFERASE, MITOCHONDRIAL"/>
    <property type="match status" value="1"/>
</dbReference>
<accession>Q1N370</accession>
<dbReference type="AlphaFoldDB" id="Q1N370"/>
<dbReference type="RefSeq" id="WP_007018510.1">
    <property type="nucleotide sequence ID" value="NZ_CH724117.1"/>
</dbReference>
<dbReference type="OrthoDB" id="9774591at2"/>
<dbReference type="GO" id="GO:0005829">
    <property type="term" value="C:cytosol"/>
    <property type="evidence" value="ECO:0007669"/>
    <property type="project" value="TreeGrafter"/>
</dbReference>
<dbReference type="Gene3D" id="3.30.1360.120">
    <property type="entry name" value="Probable tRNA modification gtpase trme, domain 1"/>
    <property type="match status" value="1"/>
</dbReference>
<proteinExistence type="predicted"/>
<dbReference type="EMBL" id="AAQH01000005">
    <property type="protein sequence ID" value="EAT12721.1"/>
    <property type="molecule type" value="Genomic_DNA"/>
</dbReference>
<dbReference type="SUPFAM" id="SSF101790">
    <property type="entry name" value="Aminomethyltransferase beta-barrel domain"/>
    <property type="match status" value="1"/>
</dbReference>
<keyword evidence="4" id="KW-0808">Transferase</keyword>
<dbReference type="InterPro" id="IPR029043">
    <property type="entry name" value="GcvT/YgfZ_C"/>
</dbReference>
<evidence type="ECO:0000259" key="2">
    <source>
        <dbReference type="Pfam" id="PF01571"/>
    </source>
</evidence>
<dbReference type="STRING" id="207949.RED65_13592"/>
<organism evidence="4 5">
    <name type="scientific">Bermanella marisrubri</name>
    <dbReference type="NCBI Taxonomy" id="207949"/>
    <lineage>
        <taxon>Bacteria</taxon>
        <taxon>Pseudomonadati</taxon>
        <taxon>Pseudomonadota</taxon>
        <taxon>Gammaproteobacteria</taxon>
        <taxon>Oceanospirillales</taxon>
        <taxon>Oceanospirillaceae</taxon>
        <taxon>Bermanella</taxon>
    </lineage>
</organism>
<dbReference type="Pfam" id="PF01571">
    <property type="entry name" value="GCV_T"/>
    <property type="match status" value="1"/>
</dbReference>
<dbReference type="GO" id="GO:0032259">
    <property type="term" value="P:methylation"/>
    <property type="evidence" value="ECO:0007669"/>
    <property type="project" value="UniProtKB-KW"/>
</dbReference>
<name>Q1N370_9GAMM</name>
<comment type="caution">
    <text evidence="4">The sequence shown here is derived from an EMBL/GenBank/DDBJ whole genome shotgun (WGS) entry which is preliminary data.</text>
</comment>
<keyword evidence="1" id="KW-0032">Aminotransferase</keyword>
<evidence type="ECO:0000256" key="1">
    <source>
        <dbReference type="ARBA" id="ARBA00022576"/>
    </source>
</evidence>
<evidence type="ECO:0000259" key="3">
    <source>
        <dbReference type="Pfam" id="PF08669"/>
    </source>
</evidence>
<dbReference type="HOGENOM" id="CLU_007884_10_2_6"/>
<dbReference type="InterPro" id="IPR013977">
    <property type="entry name" value="GcvT_C"/>
</dbReference>
<dbReference type="PIRSF" id="PIRSF006487">
    <property type="entry name" value="GcvT"/>
    <property type="match status" value="1"/>
</dbReference>
<evidence type="ECO:0000313" key="5">
    <source>
        <dbReference type="Proteomes" id="UP000004263"/>
    </source>
</evidence>
<dbReference type="InterPro" id="IPR006222">
    <property type="entry name" value="GCVT_N"/>
</dbReference>
<dbReference type="InterPro" id="IPR027266">
    <property type="entry name" value="TrmE/GcvT-like"/>
</dbReference>
<keyword evidence="5" id="KW-1185">Reference proteome</keyword>
<reference evidence="4 5" key="1">
    <citation type="submission" date="2006-03" db="EMBL/GenBank/DDBJ databases">
        <authorList>
            <person name="Pinhassi J."/>
            <person name="Pedros-Alio C."/>
            <person name="Ferriera S."/>
            <person name="Johnson J."/>
            <person name="Kravitz S."/>
            <person name="Halpern A."/>
            <person name="Remington K."/>
            <person name="Beeson K."/>
            <person name="Tran B."/>
            <person name="Rogers Y.-H."/>
            <person name="Friedman R."/>
            <person name="Venter J.C."/>
        </authorList>
    </citation>
    <scope>NUCLEOTIDE SEQUENCE [LARGE SCALE GENOMIC DNA]</scope>
    <source>
        <strain evidence="4 5">RED65</strain>
    </source>
</reference>
<dbReference type="GO" id="GO:0008483">
    <property type="term" value="F:transaminase activity"/>
    <property type="evidence" value="ECO:0007669"/>
    <property type="project" value="UniProtKB-KW"/>
</dbReference>
<dbReference type="Pfam" id="PF08669">
    <property type="entry name" value="GCV_T_C"/>
    <property type="match status" value="1"/>
</dbReference>
<keyword evidence="4" id="KW-0489">Methyltransferase</keyword>
<evidence type="ECO:0000313" key="4">
    <source>
        <dbReference type="EMBL" id="EAT12721.1"/>
    </source>
</evidence>
<gene>
    <name evidence="4" type="ORF">RED65_13592</name>
</gene>
<sequence length="397" mass="44706">MLDSIHANQAKKMVEVNGISVPYAYSDFDKEYKALRENIVLSDYSHYSKVKVEGDEAFDLLDLVVAGDVAEIRDEQTLYTVILNDEGEIITDLYVMNDDDTYILLCEHITADSLIALLEPYKEDLDDVEIEDLTKSHAMIAVEGPYSWELATEVYGMDVIGIPFHGFIALDEDTFILRAGKHGEFGYKVVLPVDQAQELWDTFEEKGEKFDLVKAGLELHETTRLENPYYNPKTVGQFSNDPRVLQLQWMVRYDKEEFAGRDALLEKREQPLDKKLVGALIQSEKAELPIMANDQVVLEGESIGVVANVGYSPSLKQLIAQVILDEAYAYAGIDAYKIKASDGSEYSIQTTATPFIQNYSMIVNPNENSYVNPDKHKNMLDQLKAKEAEAKEEAADA</sequence>
<protein>
    <submittedName>
        <fullName evidence="4">Putative aminomethyltransferase</fullName>
    </submittedName>
</protein>
<dbReference type="InterPro" id="IPR028896">
    <property type="entry name" value="GcvT/YgfZ/DmdA"/>
</dbReference>
<dbReference type="GO" id="GO:0008168">
    <property type="term" value="F:methyltransferase activity"/>
    <property type="evidence" value="ECO:0007669"/>
    <property type="project" value="UniProtKB-KW"/>
</dbReference>
<dbReference type="SUPFAM" id="SSF103025">
    <property type="entry name" value="Folate-binding domain"/>
    <property type="match status" value="1"/>
</dbReference>